<dbReference type="Pfam" id="PF00933">
    <property type="entry name" value="Glyco_hydro_3"/>
    <property type="match status" value="1"/>
</dbReference>
<name>A0A0P1F0X0_9RHOB</name>
<protein>
    <recommendedName>
        <fullName evidence="3">beta-N-acetylhexosaminidase</fullName>
        <ecNumber evidence="3">3.2.1.52</ecNumber>
    </recommendedName>
</protein>
<dbReference type="GO" id="GO:0004563">
    <property type="term" value="F:beta-N-acetylhexosaminidase activity"/>
    <property type="evidence" value="ECO:0007669"/>
    <property type="project" value="UniProtKB-EC"/>
</dbReference>
<evidence type="ECO:0000259" key="6">
    <source>
        <dbReference type="Pfam" id="PF00933"/>
    </source>
</evidence>
<dbReference type="InterPro" id="IPR036962">
    <property type="entry name" value="Glyco_hydro_3_N_sf"/>
</dbReference>
<dbReference type="InterPro" id="IPR019800">
    <property type="entry name" value="Glyco_hydro_3_AS"/>
</dbReference>
<dbReference type="Proteomes" id="UP000051298">
    <property type="component" value="Unassembled WGS sequence"/>
</dbReference>
<dbReference type="STRING" id="266809.PM03_11270"/>
<keyword evidence="5 7" id="KW-0326">Glycosidase</keyword>
<reference evidence="7 8" key="1">
    <citation type="submission" date="2015-09" db="EMBL/GenBank/DDBJ databases">
        <authorList>
            <consortium name="Swine Surveillance"/>
        </authorList>
    </citation>
    <scope>NUCLEOTIDE SEQUENCE [LARGE SCALE GENOMIC DNA]</scope>
    <source>
        <strain evidence="7 8">CECT 5294</strain>
    </source>
</reference>
<dbReference type="AlphaFoldDB" id="A0A0P1F0X0"/>
<dbReference type="GO" id="GO:0009254">
    <property type="term" value="P:peptidoglycan turnover"/>
    <property type="evidence" value="ECO:0007669"/>
    <property type="project" value="TreeGrafter"/>
</dbReference>
<dbReference type="PROSITE" id="PS00775">
    <property type="entry name" value="GLYCOSYL_HYDROL_F3"/>
    <property type="match status" value="1"/>
</dbReference>
<dbReference type="GO" id="GO:0005975">
    <property type="term" value="P:carbohydrate metabolic process"/>
    <property type="evidence" value="ECO:0007669"/>
    <property type="project" value="InterPro"/>
</dbReference>
<evidence type="ECO:0000313" key="8">
    <source>
        <dbReference type="Proteomes" id="UP000051298"/>
    </source>
</evidence>
<dbReference type="InterPro" id="IPR017853">
    <property type="entry name" value="GH"/>
</dbReference>
<evidence type="ECO:0000256" key="4">
    <source>
        <dbReference type="ARBA" id="ARBA00022801"/>
    </source>
</evidence>
<dbReference type="InterPro" id="IPR050226">
    <property type="entry name" value="NagZ_Beta-hexosaminidase"/>
</dbReference>
<evidence type="ECO:0000256" key="1">
    <source>
        <dbReference type="ARBA" id="ARBA00001231"/>
    </source>
</evidence>
<dbReference type="EMBL" id="CYRX01000031">
    <property type="protein sequence ID" value="CUH61118.1"/>
    <property type="molecule type" value="Genomic_DNA"/>
</dbReference>
<accession>A0A0P1F0X0</accession>
<organism evidence="7 8">
    <name type="scientific">Thalassobacter stenotrophicus</name>
    <dbReference type="NCBI Taxonomy" id="266809"/>
    <lineage>
        <taxon>Bacteria</taxon>
        <taxon>Pseudomonadati</taxon>
        <taxon>Pseudomonadota</taxon>
        <taxon>Alphaproteobacteria</taxon>
        <taxon>Rhodobacterales</taxon>
        <taxon>Roseobacteraceae</taxon>
        <taxon>Thalassobacter</taxon>
    </lineage>
</organism>
<evidence type="ECO:0000256" key="2">
    <source>
        <dbReference type="ARBA" id="ARBA00005336"/>
    </source>
</evidence>
<keyword evidence="4 7" id="KW-0378">Hydrolase</keyword>
<evidence type="ECO:0000256" key="3">
    <source>
        <dbReference type="ARBA" id="ARBA00012663"/>
    </source>
</evidence>
<dbReference type="PANTHER" id="PTHR30480">
    <property type="entry name" value="BETA-HEXOSAMINIDASE-RELATED"/>
    <property type="match status" value="1"/>
</dbReference>
<dbReference type="InterPro" id="IPR001764">
    <property type="entry name" value="Glyco_hydro_3_N"/>
</dbReference>
<dbReference type="SUPFAM" id="SSF51445">
    <property type="entry name" value="(Trans)glycosidases"/>
    <property type="match status" value="1"/>
</dbReference>
<dbReference type="PANTHER" id="PTHR30480:SF13">
    <property type="entry name" value="BETA-HEXOSAMINIDASE"/>
    <property type="match status" value="1"/>
</dbReference>
<comment type="catalytic activity">
    <reaction evidence="1">
        <text>Hydrolysis of terminal non-reducing N-acetyl-D-hexosamine residues in N-acetyl-beta-D-hexosaminides.</text>
        <dbReference type="EC" id="3.2.1.52"/>
    </reaction>
</comment>
<proteinExistence type="inferred from homology"/>
<feature type="domain" description="Glycoside hydrolase family 3 N-terminal" evidence="6">
    <location>
        <begin position="20"/>
        <end position="294"/>
    </location>
</feature>
<dbReference type="eggNOG" id="COG1472">
    <property type="taxonomic scope" value="Bacteria"/>
</dbReference>
<dbReference type="RefSeq" id="WP_058123938.1">
    <property type="nucleotide sequence ID" value="NZ_CYRX01000031.1"/>
</dbReference>
<sequence length="333" mass="35826">MIPKTTGAYIFGCEGPVLTQDEAAFLKETQPLGFILFARNIENPDQVRRLTASLRAAVGWQAPILIDQEGGRVQRLRAPHWREWLPPLDHMQTARDAVRSMELRARIIAHELFEVGIDVNCTPTADLTTADTHPFLRNRTLGTETEQVIAAARAVVAGQLAGGVLSVVKHIPGHGRGTSDSHHDLPTVTTDRATLEGTDFAVFKALQDVPLGMTAHVVYSAIDPDAPATTSPILHRVIRDDIGFDGLLMTDDLSMNALPGDIPTRARDSIRAGCDVVLHCNGDRAEMAAVVDAAGTLLPKAYDRAQAALALRQPPAALDISAVEADLEALLNG</sequence>
<evidence type="ECO:0000313" key="7">
    <source>
        <dbReference type="EMBL" id="CUH61118.1"/>
    </source>
</evidence>
<evidence type="ECO:0000256" key="5">
    <source>
        <dbReference type="ARBA" id="ARBA00023295"/>
    </source>
</evidence>
<gene>
    <name evidence="7" type="primary">nagZ</name>
    <name evidence="7" type="ORF">THS5294_02419</name>
</gene>
<dbReference type="EC" id="3.2.1.52" evidence="3"/>
<dbReference type="NCBIfam" id="NF003740">
    <property type="entry name" value="PRK05337.1"/>
    <property type="match status" value="1"/>
</dbReference>
<comment type="similarity">
    <text evidence="2">Belongs to the glycosyl hydrolase 3 family.</text>
</comment>
<dbReference type="Gene3D" id="3.20.20.300">
    <property type="entry name" value="Glycoside hydrolase, family 3, N-terminal domain"/>
    <property type="match status" value="1"/>
</dbReference>